<evidence type="ECO:0000256" key="1">
    <source>
        <dbReference type="SAM" id="MobiDB-lite"/>
    </source>
</evidence>
<dbReference type="InterPro" id="IPR008884">
    <property type="entry name" value="TylF_MeTrfase"/>
</dbReference>
<dbReference type="InterPro" id="IPR029063">
    <property type="entry name" value="SAM-dependent_MTases_sf"/>
</dbReference>
<feature type="compositionally biased region" description="Low complexity" evidence="1">
    <location>
        <begin position="263"/>
        <end position="274"/>
    </location>
</feature>
<dbReference type="Gene3D" id="3.40.50.150">
    <property type="entry name" value="Vaccinia Virus protein VP39"/>
    <property type="match status" value="1"/>
</dbReference>
<evidence type="ECO:0000313" key="3">
    <source>
        <dbReference type="Proteomes" id="UP000184428"/>
    </source>
</evidence>
<dbReference type="GO" id="GO:0032259">
    <property type="term" value="P:methylation"/>
    <property type="evidence" value="ECO:0007669"/>
    <property type="project" value="UniProtKB-KW"/>
</dbReference>
<gene>
    <name evidence="2" type="ORF">SAMN05660350_00758</name>
</gene>
<dbReference type="OrthoDB" id="7056009at2"/>
<dbReference type="PANTHER" id="PTHR40036">
    <property type="entry name" value="MACROCIN O-METHYLTRANSFERASE"/>
    <property type="match status" value="1"/>
</dbReference>
<dbReference type="GO" id="GO:0008168">
    <property type="term" value="F:methyltransferase activity"/>
    <property type="evidence" value="ECO:0007669"/>
    <property type="project" value="UniProtKB-KW"/>
</dbReference>
<dbReference type="Pfam" id="PF13578">
    <property type="entry name" value="Methyltransf_24"/>
    <property type="match status" value="1"/>
</dbReference>
<proteinExistence type="predicted"/>
<organism evidence="2 3">
    <name type="scientific">Geodermatophilus obscurus</name>
    <dbReference type="NCBI Taxonomy" id="1861"/>
    <lineage>
        <taxon>Bacteria</taxon>
        <taxon>Bacillati</taxon>
        <taxon>Actinomycetota</taxon>
        <taxon>Actinomycetes</taxon>
        <taxon>Geodermatophilales</taxon>
        <taxon>Geodermatophilaceae</taxon>
        <taxon>Geodermatophilus</taxon>
    </lineage>
</organism>
<dbReference type="SUPFAM" id="SSF53335">
    <property type="entry name" value="S-adenosyl-L-methionine-dependent methyltransferases"/>
    <property type="match status" value="1"/>
</dbReference>
<dbReference type="AlphaFoldDB" id="A0A1M7SFH1"/>
<accession>A0A1M7SFH1</accession>
<dbReference type="PANTHER" id="PTHR40036:SF1">
    <property type="entry name" value="MACROCIN O-METHYLTRANSFERASE"/>
    <property type="match status" value="1"/>
</dbReference>
<reference evidence="2 3" key="1">
    <citation type="submission" date="2016-12" db="EMBL/GenBank/DDBJ databases">
        <authorList>
            <person name="Song W.-J."/>
            <person name="Kurnit D.M."/>
        </authorList>
    </citation>
    <scope>NUCLEOTIDE SEQUENCE [LARGE SCALE GENOMIC DNA]</scope>
    <source>
        <strain evidence="2 3">DSM 43162</strain>
    </source>
</reference>
<evidence type="ECO:0000313" key="2">
    <source>
        <dbReference type="EMBL" id="SHN57199.1"/>
    </source>
</evidence>
<sequence>MARARADLEDLVRRHGRDVEEMLHRQAERVITAVHEAEMRERRDLRAAGERAAVLASARFAQERMPDAALYADASETLEHALRLAPDDGMALEFGVYTGGTLTVIAQARSGRDVYGFDSFTGLPENWRSRFPAGAFEVDAVPTIPGAELIVGLFEDTLAGFLADHPGPVAFLHLDADLYSSTRTVLDHVGPRLRPGTVLLFDEYFNYAGWEEHEHRAWQEFVAASGIGFRYEGYTHDDEQVVVRVTESPAGTAPGHDRGSGGSAEPSSAAATPGRDAGTAER</sequence>
<dbReference type="EMBL" id="FRDM01000002">
    <property type="protein sequence ID" value="SHN57199.1"/>
    <property type="molecule type" value="Genomic_DNA"/>
</dbReference>
<keyword evidence="2" id="KW-0489">Methyltransferase</keyword>
<feature type="region of interest" description="Disordered" evidence="1">
    <location>
        <begin position="244"/>
        <end position="282"/>
    </location>
</feature>
<dbReference type="Proteomes" id="UP000184428">
    <property type="component" value="Unassembled WGS sequence"/>
</dbReference>
<name>A0A1M7SFH1_9ACTN</name>
<protein>
    <submittedName>
        <fullName evidence="2">Methyltransferase domain-containing protein</fullName>
    </submittedName>
</protein>
<keyword evidence="2" id="KW-0808">Transferase</keyword>